<proteinExistence type="predicted"/>
<dbReference type="Proteomes" id="UP001172680">
    <property type="component" value="Unassembled WGS sequence"/>
</dbReference>
<protein>
    <submittedName>
        <fullName evidence="1">Eisosome assembly protein</fullName>
    </submittedName>
</protein>
<organism evidence="1 2">
    <name type="scientific">Coniosporium tulheliwenetii</name>
    <dbReference type="NCBI Taxonomy" id="3383036"/>
    <lineage>
        <taxon>Eukaryota</taxon>
        <taxon>Fungi</taxon>
        <taxon>Dikarya</taxon>
        <taxon>Ascomycota</taxon>
        <taxon>Pezizomycotina</taxon>
        <taxon>Dothideomycetes</taxon>
        <taxon>Dothideomycetes incertae sedis</taxon>
        <taxon>Coniosporium</taxon>
    </lineage>
</organism>
<evidence type="ECO:0000313" key="2">
    <source>
        <dbReference type="Proteomes" id="UP001172680"/>
    </source>
</evidence>
<name>A0ACC2ZCF7_9PEZI</name>
<keyword evidence="2" id="KW-1185">Reference proteome</keyword>
<sequence length="1370" mass="148313">MTTSANDLSSLQRKIWEGSIPLEIRLASAECRTFDQSDPYLIQFPRISYLPFLLSRLHAFFSPSLINPDVSPSDGWLSYEDVPLKWHYPLGLLYDLYSGAEPVHQLGRTSLPREEHARGEERHLPDVAEEIDQPGALPWKLVVRFTEWPDEQLIRLDAEGKILHDAFINSVKEADFLRNGNAKAIMSLKVEESTALWQAVETHDLALFNSVNQKLLNPPGISLRHIPIKIYLPSTSGAASTTSDATPTTPGHLKVVQSLITPKLPSRQPQTLGTALNAILPTVFVSRRNAILAQPVLHGAVVPLSANLEELGKAAAYADGFLHLAVVNDFLISAVFGDKSKDDDKTESKDDNTTESKDNTTAESKDNTTTEETNREATDNAQSDRTMAGGSQAQAKQAEVRQPQKAYEGANYIGTAGVIPCPDPSVHGRNTKLQEQASNAALYTTSPQRKTDPRGNILGPDQKLSSASAAASLKYASPQQLPSFPVVGIDTTASANSAANLANAHHKNVELWRPDVSSAAGKAALLAKDYKMNPLWKPEASAAGSKAALLAAKDGGKVNIWTPEAHAEGNSAANIAMREKGLSPQLDYGYTEDGHKKALMAATGALSGRQRAGSTPTQPNLYPDQANSAHNALNAARGSVRDANRLGSAAMEAARVKNLGKNMPREMFTEHPPVAIEVEEKRHQEALHASAISMAKKMYELTQARAEELAHGGDGLTAARGVHGRQPSARDQEVKQQATQYMNLQEAAQKLAAERLAKLKQPDEAAIYRQYYGYDNPPPKSRLSIRRGRRRANSEGEPVDSDDEQQSRRIRSQMSKFDSDIAQVDSKKRQKDRDALLAAAERRVQAQMHNMDEKVFADTGKVPPAMMEEWEAKARARAAADSEARMVNHGKVHIGGGKFMDQSEIDAIAAARLQPTLNEINEAAEKQRARDEEIRLDQEEKKRQAQREKERLAREKDEQKRLKAEQKAAARNKKDAEKIAAHAAKDAEKAKKAEEKRVKEEQRRSKEVKRPTTTESAPTETASTVATVAAPTEPVHATTSHDDDDIDPKSPVPTAPVTEGRPAIAAVPSYHEEVERIGTSSSSLSSSSESDLYEEPSPRQSTSAVPKEVVVPKEAVVLEEVVDEGVITAPPEVVAERVLTSPVTDYPEDPIPLPPTLDTSTTLTGSSTAPKPSEDTTRSKSTPSDTATPASATPASANPAPARKESRVKSLLGKFKRHPKAEASDASAKDKSTFVGGATLTGGAATTATDPTPAPASQPAASSTQPPATTTMTTNTLTPVTSAHADTHERSRSRSPTYVSRDSISSLSSSGDEGVQRGRTGRRPSDLSGNEDFEEARDTFDEKLAPPPSFGTEGRVSGSPVRDSKFQEQL</sequence>
<accession>A0ACC2ZCF7</accession>
<comment type="caution">
    <text evidence="1">The sequence shown here is derived from an EMBL/GenBank/DDBJ whole genome shotgun (WGS) entry which is preliminary data.</text>
</comment>
<dbReference type="EMBL" id="JAPDRP010000008">
    <property type="protein sequence ID" value="KAJ9645269.1"/>
    <property type="molecule type" value="Genomic_DNA"/>
</dbReference>
<reference evidence="1" key="1">
    <citation type="submission" date="2022-10" db="EMBL/GenBank/DDBJ databases">
        <title>Culturing micro-colonial fungi from biological soil crusts in the Mojave desert and describing Neophaeococcomyces mojavensis, and introducing the new genera and species Taxawa tesnikishii.</title>
        <authorList>
            <person name="Kurbessoian T."/>
            <person name="Stajich J.E."/>
        </authorList>
    </citation>
    <scope>NUCLEOTIDE SEQUENCE</scope>
    <source>
        <strain evidence="1">JES_115</strain>
    </source>
</reference>
<evidence type="ECO:0000313" key="1">
    <source>
        <dbReference type="EMBL" id="KAJ9645269.1"/>
    </source>
</evidence>
<gene>
    <name evidence="1" type="primary">EIS1</name>
    <name evidence="1" type="ORF">H2199_003275</name>
</gene>